<sequence>MPVHGPGIAQGFGRQDRGRCGRGHGSSQRNRLKRCPCGRRAIRL</sequence>
<feature type="region of interest" description="Disordered" evidence="1">
    <location>
        <begin position="1"/>
        <end position="32"/>
    </location>
</feature>
<accession>A0AAC8QAJ2</accession>
<name>A0AAC8QAJ2_9BACT</name>
<evidence type="ECO:0000313" key="2">
    <source>
        <dbReference type="EMBL" id="AKJ03909.1"/>
    </source>
</evidence>
<dbReference type="KEGG" id="age:AA314_05535"/>
<gene>
    <name evidence="2" type="ORF">AA314_05535</name>
</gene>
<protein>
    <submittedName>
        <fullName evidence="2">Uncharacterized protein</fullName>
    </submittedName>
</protein>
<reference evidence="2 3" key="1">
    <citation type="submission" date="2015-05" db="EMBL/GenBank/DDBJ databases">
        <title>Genome assembly of Archangium gephyra DSM 2261.</title>
        <authorList>
            <person name="Sharma G."/>
            <person name="Subramanian S."/>
        </authorList>
    </citation>
    <scope>NUCLEOTIDE SEQUENCE [LARGE SCALE GENOMIC DNA]</scope>
    <source>
        <strain evidence="2 3">DSM 2261</strain>
    </source>
</reference>
<dbReference type="Proteomes" id="UP000035579">
    <property type="component" value="Chromosome"/>
</dbReference>
<evidence type="ECO:0000313" key="3">
    <source>
        <dbReference type="Proteomes" id="UP000035579"/>
    </source>
</evidence>
<dbReference type="EMBL" id="CP011509">
    <property type="protein sequence ID" value="AKJ03909.1"/>
    <property type="molecule type" value="Genomic_DNA"/>
</dbReference>
<dbReference type="AlphaFoldDB" id="A0AAC8QAJ2"/>
<organism evidence="2 3">
    <name type="scientific">Archangium gephyra</name>
    <dbReference type="NCBI Taxonomy" id="48"/>
    <lineage>
        <taxon>Bacteria</taxon>
        <taxon>Pseudomonadati</taxon>
        <taxon>Myxococcota</taxon>
        <taxon>Myxococcia</taxon>
        <taxon>Myxococcales</taxon>
        <taxon>Cystobacterineae</taxon>
        <taxon>Archangiaceae</taxon>
        <taxon>Archangium</taxon>
    </lineage>
</organism>
<proteinExistence type="predicted"/>
<evidence type="ECO:0000256" key="1">
    <source>
        <dbReference type="SAM" id="MobiDB-lite"/>
    </source>
</evidence>